<keyword evidence="3" id="KW-1185">Reference proteome</keyword>
<keyword evidence="1" id="KW-1133">Transmembrane helix</keyword>
<name>A0A0E4CRR9_9STRE</name>
<dbReference type="AlphaFoldDB" id="A0A0E4CRR9"/>
<feature type="transmembrane region" description="Helical" evidence="1">
    <location>
        <begin position="14"/>
        <end position="35"/>
    </location>
</feature>
<evidence type="ECO:0000256" key="1">
    <source>
        <dbReference type="SAM" id="Phobius"/>
    </source>
</evidence>
<protein>
    <submittedName>
        <fullName evidence="2">Uncharacterized protein</fullName>
    </submittedName>
</protein>
<evidence type="ECO:0000313" key="2">
    <source>
        <dbReference type="EMBL" id="CQR23695.1"/>
    </source>
</evidence>
<evidence type="ECO:0000313" key="3">
    <source>
        <dbReference type="Proteomes" id="UP000198604"/>
    </source>
</evidence>
<sequence length="41" mass="4771">MVENGHYQAKIRELYFGIGMLMIALSIMVSVLKFFEYINAE</sequence>
<gene>
    <name evidence="2" type="ORF">BN1356_00063</name>
</gene>
<accession>A0A0E4CRR9</accession>
<dbReference type="EMBL" id="CTEN01000001">
    <property type="protein sequence ID" value="CQR23695.1"/>
    <property type="molecule type" value="Genomic_DNA"/>
</dbReference>
<organism evidence="2 3">
    <name type="scientific">Streptococcus varani</name>
    <dbReference type="NCBI Taxonomy" id="1608583"/>
    <lineage>
        <taxon>Bacteria</taxon>
        <taxon>Bacillati</taxon>
        <taxon>Bacillota</taxon>
        <taxon>Bacilli</taxon>
        <taxon>Lactobacillales</taxon>
        <taxon>Streptococcaceae</taxon>
        <taxon>Streptococcus</taxon>
    </lineage>
</organism>
<dbReference type="Proteomes" id="UP000198604">
    <property type="component" value="Unassembled WGS sequence"/>
</dbReference>
<reference evidence="3" key="1">
    <citation type="submission" date="2015-03" db="EMBL/GenBank/DDBJ databases">
        <authorList>
            <person name="Urmite Genomes"/>
        </authorList>
    </citation>
    <scope>NUCLEOTIDE SEQUENCE [LARGE SCALE GENOMIC DNA]</scope>
    <source>
        <strain evidence="3">FF10</strain>
    </source>
</reference>
<proteinExistence type="predicted"/>
<keyword evidence="1" id="KW-0472">Membrane</keyword>
<keyword evidence="1" id="KW-0812">Transmembrane</keyword>